<dbReference type="CDD" id="cd17917">
    <property type="entry name" value="DEXHc_RHA-like"/>
    <property type="match status" value="1"/>
</dbReference>
<dbReference type="GO" id="GO:0003723">
    <property type="term" value="F:RNA binding"/>
    <property type="evidence" value="ECO:0007669"/>
    <property type="project" value="TreeGrafter"/>
</dbReference>
<dbReference type="InterPro" id="IPR001650">
    <property type="entry name" value="Helicase_C-like"/>
</dbReference>
<dbReference type="Pfam" id="PF00270">
    <property type="entry name" value="DEAD"/>
    <property type="match status" value="1"/>
</dbReference>
<dbReference type="PANTHER" id="PTHR18934">
    <property type="entry name" value="ATP-DEPENDENT RNA HELICASE"/>
    <property type="match status" value="1"/>
</dbReference>
<dbReference type="SMART" id="SM00487">
    <property type="entry name" value="DEXDc"/>
    <property type="match status" value="1"/>
</dbReference>
<comment type="caution">
    <text evidence="8">The sequence shown here is derived from an EMBL/GenBank/DDBJ whole genome shotgun (WGS) entry which is preliminary data.</text>
</comment>
<evidence type="ECO:0000256" key="4">
    <source>
        <dbReference type="ARBA" id="ARBA00022840"/>
    </source>
</evidence>
<feature type="domain" description="Helicase C-terminal" evidence="7">
    <location>
        <begin position="349"/>
        <end position="518"/>
    </location>
</feature>
<feature type="domain" description="Helicase ATP-binding" evidence="6">
    <location>
        <begin position="105"/>
        <end position="279"/>
    </location>
</feature>
<dbReference type="InterPro" id="IPR002464">
    <property type="entry name" value="DNA/RNA_helicase_DEAH_CS"/>
</dbReference>
<dbReference type="AlphaFoldDB" id="A0A2M7AXV5"/>
<dbReference type="SMART" id="SM00490">
    <property type="entry name" value="HELICc"/>
    <property type="match status" value="1"/>
</dbReference>
<evidence type="ECO:0000256" key="5">
    <source>
        <dbReference type="SAM" id="Coils"/>
    </source>
</evidence>
<dbReference type="PANTHER" id="PTHR18934:SF91">
    <property type="entry name" value="PRE-MRNA-SPLICING FACTOR ATP-DEPENDENT RNA HELICASE PRP16"/>
    <property type="match status" value="1"/>
</dbReference>
<dbReference type="Proteomes" id="UP000228775">
    <property type="component" value="Unassembled WGS sequence"/>
</dbReference>
<keyword evidence="3" id="KW-0347">Helicase</keyword>
<dbReference type="GO" id="GO:0004386">
    <property type="term" value="F:helicase activity"/>
    <property type="evidence" value="ECO:0007669"/>
    <property type="project" value="UniProtKB-KW"/>
</dbReference>
<dbReference type="Pfam" id="PF00271">
    <property type="entry name" value="Helicase_C"/>
    <property type="match status" value="1"/>
</dbReference>
<dbReference type="PROSITE" id="PS51194">
    <property type="entry name" value="HELICASE_CTER"/>
    <property type="match status" value="1"/>
</dbReference>
<dbReference type="InterPro" id="IPR027417">
    <property type="entry name" value="P-loop_NTPase"/>
</dbReference>
<accession>A0A2M7AXV5</accession>
<dbReference type="GO" id="GO:0005524">
    <property type="term" value="F:ATP binding"/>
    <property type="evidence" value="ECO:0007669"/>
    <property type="project" value="UniProtKB-KW"/>
</dbReference>
<evidence type="ECO:0000259" key="6">
    <source>
        <dbReference type="PROSITE" id="PS51192"/>
    </source>
</evidence>
<dbReference type="Gene3D" id="3.40.50.300">
    <property type="entry name" value="P-loop containing nucleotide triphosphate hydrolases"/>
    <property type="match status" value="2"/>
</dbReference>
<keyword evidence="1" id="KW-0547">Nucleotide-binding</keyword>
<dbReference type="SUPFAM" id="SSF52540">
    <property type="entry name" value="P-loop containing nucleoside triphosphate hydrolases"/>
    <property type="match status" value="1"/>
</dbReference>
<dbReference type="PROSITE" id="PS00690">
    <property type="entry name" value="DEAH_ATP_HELICASE"/>
    <property type="match status" value="1"/>
</dbReference>
<evidence type="ECO:0000256" key="2">
    <source>
        <dbReference type="ARBA" id="ARBA00022801"/>
    </source>
</evidence>
<sequence>MTKEITLRCKNCGKLFGYSEEAYQLMAEKGESKIERCEECRKEHGKRIRGIKAPYFPFREVVPSAEFTLFPPRHTSHGKRALRQEEKKREDWDFSITDEEILTLYQKLEENQVVIVASPTGTGKSIFIPKRLIEAPESYSGDFVNRLIRQGQIIITQPRILATESVPRKQAQISGSSVGPGHLIGFRHSEEDLSDRWNRVITITDGTLPNWIREGKLGQYSLIIVDEAHERSCNIDLILGFFRRELLKYPQLRLIISSATINAQKFLDAFREMKISAELFDLSFLAEKKKHKGYIHFWKDDSAYVLSPKGVLEKTSNCNCWFCQKLAEEKRKFWEGQKDDVREQELPEVITNLVSKILGETKEGDILVFLHGQRAIDDTVRIIRAKHSERLVEVIPAYRKVQEKVEERLAQKTNKRRVIVGTNLLETSLTFKGAVYGIDSGYIKEAKWDPDTQISTLPTERHSRDGRKQRWGRLGRIEDGYVYNLYTRGEFEKAEEHTLPEITRSCLEDSLVSLKGAGITETEQFPWMEKSSDHPQMKGEIERSHQSLKERGVVDRKGEIVEKALELMGIPRSSNEASFLFSADEEGCLFEAMTTLWLMSTREGEVRTGVNLYSSGLGLLLWEQDREAKTKMKVWALHQGLRVGCRDDLDFAIKLAYCFRKAEAEDKAKEWTEYHFVNHENLQKILSEIDKLIAERLGEEREESVREIDITQLDKIRSLMATAWPEKIVNLKQGEPTTYPVAGKTKVGVVSPLCVGNWQGKKKAVVASAIEGEAVIEGYPRRVPVASFMVQLPGQREGENLFVDGRLPVGNWVQIEEKKPFDRDFRIGDTLEVKIEQVKRDPVGKGGWIVGRTKENFEIPVELREMSLSPWGPGLEWIEGQTLSLTVKDLDAGGFPQLSNIKKVIEDLSAIRKEISEKNTFPGYVVEINEEEENATAVIQREDGIIHPFEIYKDFVPGKEISNLRIGEEVIVGLSLPKTEKDHIQADRLTKEETDNIHVLTNGEYDRNKGEVFFPYCLENNDFNNWLAKTETIDFVKRHSWQYCLIAGIEALKERLSQLKEMDEVEGIITQIDYEEDGKTIKSAQVVVKGNIPGFAFGSDLGSLSVSEGDRIQFCVKAVDPNSGYLKLVSKHSEDEKKKKHEEFIKRTQANIRRWEGNIRKARQNIAKNQVELRTARTKNYEDTVKSWIAEDERKIRDWLYKIDDARSKLR</sequence>
<evidence type="ECO:0000256" key="1">
    <source>
        <dbReference type="ARBA" id="ARBA00022741"/>
    </source>
</evidence>
<reference evidence="9" key="1">
    <citation type="submission" date="2017-09" db="EMBL/GenBank/DDBJ databases">
        <title>Depth-based differentiation of microbial function through sediment-hosted aquifers and enrichment of novel symbionts in the deep terrestrial subsurface.</title>
        <authorList>
            <person name="Probst A.J."/>
            <person name="Ladd B."/>
            <person name="Jarett J.K."/>
            <person name="Geller-Mcgrath D.E."/>
            <person name="Sieber C.M.K."/>
            <person name="Emerson J.B."/>
            <person name="Anantharaman K."/>
            <person name="Thomas B.C."/>
            <person name="Malmstrom R."/>
            <person name="Stieglmeier M."/>
            <person name="Klingl A."/>
            <person name="Woyke T."/>
            <person name="Ryan C.M."/>
            <person name="Banfield J.F."/>
        </authorList>
    </citation>
    <scope>NUCLEOTIDE SEQUENCE [LARGE SCALE GENOMIC DNA]</scope>
</reference>
<dbReference type="EMBL" id="PEVY01000011">
    <property type="protein sequence ID" value="PIU75475.1"/>
    <property type="molecule type" value="Genomic_DNA"/>
</dbReference>
<dbReference type="CDD" id="cd18791">
    <property type="entry name" value="SF2_C_RHA"/>
    <property type="match status" value="1"/>
</dbReference>
<name>A0A2M7AXV5_9BACT</name>
<gene>
    <name evidence="8" type="ORF">COS76_00575</name>
</gene>
<proteinExistence type="predicted"/>
<evidence type="ECO:0008006" key="10">
    <source>
        <dbReference type="Google" id="ProtNLM"/>
    </source>
</evidence>
<dbReference type="PROSITE" id="PS51192">
    <property type="entry name" value="HELICASE_ATP_BIND_1"/>
    <property type="match status" value="1"/>
</dbReference>
<keyword evidence="4" id="KW-0067">ATP-binding</keyword>
<evidence type="ECO:0000313" key="9">
    <source>
        <dbReference type="Proteomes" id="UP000228775"/>
    </source>
</evidence>
<keyword evidence="5" id="KW-0175">Coiled coil</keyword>
<evidence type="ECO:0000313" key="8">
    <source>
        <dbReference type="EMBL" id="PIU75475.1"/>
    </source>
</evidence>
<dbReference type="InterPro" id="IPR011545">
    <property type="entry name" value="DEAD/DEAH_box_helicase_dom"/>
</dbReference>
<organism evidence="8 9">
    <name type="scientific">Candidatus Portnoybacteria bacterium CG06_land_8_20_14_3_00_39_12</name>
    <dbReference type="NCBI Taxonomy" id="1974809"/>
    <lineage>
        <taxon>Bacteria</taxon>
        <taxon>Candidatus Portnoyibacteriota</taxon>
    </lineage>
</organism>
<evidence type="ECO:0000256" key="3">
    <source>
        <dbReference type="ARBA" id="ARBA00022806"/>
    </source>
</evidence>
<keyword evidence="2" id="KW-0378">Hydrolase</keyword>
<evidence type="ECO:0000259" key="7">
    <source>
        <dbReference type="PROSITE" id="PS51194"/>
    </source>
</evidence>
<protein>
    <recommendedName>
        <fullName evidence="10">Helicase</fullName>
    </recommendedName>
</protein>
<dbReference type="GO" id="GO:0016787">
    <property type="term" value="F:hydrolase activity"/>
    <property type="evidence" value="ECO:0007669"/>
    <property type="project" value="UniProtKB-KW"/>
</dbReference>
<dbReference type="InterPro" id="IPR014001">
    <property type="entry name" value="Helicase_ATP-bd"/>
</dbReference>
<feature type="coiled-coil region" evidence="5">
    <location>
        <begin position="1145"/>
        <end position="1179"/>
    </location>
</feature>